<name>A0A4C1X5Z5_EUMVA</name>
<proteinExistence type="predicted"/>
<accession>A0A4C1X5Z5</accession>
<sequence length="108" mass="12438">MQFRVRFLSKWWKGFDSPSTVTRLLVECHPTTSITARFPHISWDIVKKLHKLVEVGSIRGPLLYLYSNRVCKSVESLAAAMWKSRYDYSSTRSTNLSNAFGGHEKTVE</sequence>
<gene>
    <name evidence="1" type="ORF">EVAR_40856_1</name>
</gene>
<reference evidence="1 2" key="1">
    <citation type="journal article" date="2019" name="Commun. Biol.">
        <title>The bagworm genome reveals a unique fibroin gene that provides high tensile strength.</title>
        <authorList>
            <person name="Kono N."/>
            <person name="Nakamura H."/>
            <person name="Ohtoshi R."/>
            <person name="Tomita M."/>
            <person name="Numata K."/>
            <person name="Arakawa K."/>
        </authorList>
    </citation>
    <scope>NUCLEOTIDE SEQUENCE [LARGE SCALE GENOMIC DNA]</scope>
</reference>
<evidence type="ECO:0000313" key="1">
    <source>
        <dbReference type="EMBL" id="GBP58573.1"/>
    </source>
</evidence>
<protein>
    <submittedName>
        <fullName evidence="1">Uncharacterized protein</fullName>
    </submittedName>
</protein>
<organism evidence="1 2">
    <name type="scientific">Eumeta variegata</name>
    <name type="common">Bagworm moth</name>
    <name type="synonym">Eumeta japonica</name>
    <dbReference type="NCBI Taxonomy" id="151549"/>
    <lineage>
        <taxon>Eukaryota</taxon>
        <taxon>Metazoa</taxon>
        <taxon>Ecdysozoa</taxon>
        <taxon>Arthropoda</taxon>
        <taxon>Hexapoda</taxon>
        <taxon>Insecta</taxon>
        <taxon>Pterygota</taxon>
        <taxon>Neoptera</taxon>
        <taxon>Endopterygota</taxon>
        <taxon>Lepidoptera</taxon>
        <taxon>Glossata</taxon>
        <taxon>Ditrysia</taxon>
        <taxon>Tineoidea</taxon>
        <taxon>Psychidae</taxon>
        <taxon>Oiketicinae</taxon>
        <taxon>Eumeta</taxon>
    </lineage>
</organism>
<dbReference type="EMBL" id="BGZK01000739">
    <property type="protein sequence ID" value="GBP58573.1"/>
    <property type="molecule type" value="Genomic_DNA"/>
</dbReference>
<comment type="caution">
    <text evidence="1">The sequence shown here is derived from an EMBL/GenBank/DDBJ whole genome shotgun (WGS) entry which is preliminary data.</text>
</comment>
<keyword evidence="2" id="KW-1185">Reference proteome</keyword>
<dbReference type="AlphaFoldDB" id="A0A4C1X5Z5"/>
<evidence type="ECO:0000313" key="2">
    <source>
        <dbReference type="Proteomes" id="UP000299102"/>
    </source>
</evidence>
<dbReference type="Proteomes" id="UP000299102">
    <property type="component" value="Unassembled WGS sequence"/>
</dbReference>